<dbReference type="InterPro" id="IPR051437">
    <property type="entry name" value="TTLL_monoglycylase"/>
</dbReference>
<dbReference type="GO" id="GO:0015630">
    <property type="term" value="C:microtubule cytoskeleton"/>
    <property type="evidence" value="ECO:0007669"/>
    <property type="project" value="TreeGrafter"/>
</dbReference>
<dbReference type="InterPro" id="IPR004344">
    <property type="entry name" value="TTL/TTLL_fam"/>
</dbReference>
<dbReference type="Ensembl" id="ENSAOCT00000011098.2">
    <property type="protein sequence ID" value="ENSAOCP00000002655.2"/>
    <property type="gene ID" value="ENSAOCG00000005801.2"/>
</dbReference>
<dbReference type="GeneID" id="111588770"/>
<feature type="region of interest" description="Disordered" evidence="9">
    <location>
        <begin position="697"/>
        <end position="727"/>
    </location>
</feature>
<keyword evidence="6" id="KW-0966">Cell projection</keyword>
<keyword evidence="3" id="KW-0436">Ligase</keyword>
<evidence type="ECO:0000313" key="10">
    <source>
        <dbReference type="Ensembl" id="ENSAOCP00000002655.2"/>
    </source>
</evidence>
<dbReference type="RefSeq" id="XP_054866830.1">
    <property type="nucleotide sequence ID" value="XM_055010855.1"/>
</dbReference>
<name>A0A3Q1AMU3_AMPOC</name>
<comment type="subcellular location">
    <subcellularLocation>
        <location evidence="1">Cytoplasm</location>
        <location evidence="1">Cytoskeleton</location>
        <location evidence="1">Flagellum axoneme</location>
    </subcellularLocation>
</comment>
<keyword evidence="6" id="KW-0969">Cilium</keyword>
<evidence type="ECO:0000256" key="7">
    <source>
        <dbReference type="ARBA" id="ARBA00023212"/>
    </source>
</evidence>
<keyword evidence="6" id="KW-0282">Flagellum</keyword>
<evidence type="ECO:0008006" key="12">
    <source>
        <dbReference type="Google" id="ProtNLM"/>
    </source>
</evidence>
<dbReference type="KEGG" id="aoce:111588770"/>
<keyword evidence="11" id="KW-1185">Reference proteome</keyword>
<dbReference type="PROSITE" id="PS51221">
    <property type="entry name" value="TTL"/>
    <property type="match status" value="1"/>
</dbReference>
<dbReference type="Proteomes" id="UP001501940">
    <property type="component" value="Chromosome 5"/>
</dbReference>
<reference evidence="10" key="3">
    <citation type="submission" date="2025-09" db="UniProtKB">
        <authorList>
            <consortium name="Ensembl"/>
        </authorList>
    </citation>
    <scope>IDENTIFICATION</scope>
</reference>
<dbReference type="FunFam" id="3.30.470.20:FF:000032">
    <property type="entry name" value="tubulin monoglycylase TTLL3 isoform X2"/>
    <property type="match status" value="1"/>
</dbReference>
<keyword evidence="5" id="KW-0067">ATP-binding</keyword>
<feature type="region of interest" description="Disordered" evidence="9">
    <location>
        <begin position="228"/>
        <end position="248"/>
    </location>
</feature>
<feature type="compositionally biased region" description="Basic and acidic residues" evidence="9">
    <location>
        <begin position="228"/>
        <end position="238"/>
    </location>
</feature>
<evidence type="ECO:0000256" key="2">
    <source>
        <dbReference type="ARBA" id="ARBA00022490"/>
    </source>
</evidence>
<dbReference type="PANTHER" id="PTHR45870">
    <property type="entry name" value="TUBULIN MONOGLYCYLASE TTLL3"/>
    <property type="match status" value="1"/>
</dbReference>
<dbReference type="STRING" id="80972.ENSAOCP00000002655"/>
<keyword evidence="7" id="KW-0206">Cytoskeleton</keyword>
<dbReference type="GO" id="GO:0060271">
    <property type="term" value="P:cilium assembly"/>
    <property type="evidence" value="ECO:0007669"/>
    <property type="project" value="TreeGrafter"/>
</dbReference>
<evidence type="ECO:0000256" key="4">
    <source>
        <dbReference type="ARBA" id="ARBA00022741"/>
    </source>
</evidence>
<dbReference type="PANTHER" id="PTHR45870:SF2">
    <property type="entry name" value="TUBULIN MONOGLYCYLASE TTLL3"/>
    <property type="match status" value="1"/>
</dbReference>
<evidence type="ECO:0000313" key="11">
    <source>
        <dbReference type="Proteomes" id="UP001501940"/>
    </source>
</evidence>
<evidence type="ECO:0000256" key="8">
    <source>
        <dbReference type="ARBA" id="ARBA00048944"/>
    </source>
</evidence>
<comment type="catalytic activity">
    <reaction evidence="8">
        <text>L-glutamyl-[protein] + glycine + ATP = glycyl-L-glutamyl-[protein] + ADP + phosphate + H(+)</text>
        <dbReference type="Rhea" id="RHEA:67180"/>
        <dbReference type="Rhea" id="RHEA-COMP:10208"/>
        <dbReference type="Rhea" id="RHEA-COMP:17207"/>
        <dbReference type="ChEBI" id="CHEBI:15378"/>
        <dbReference type="ChEBI" id="CHEBI:29973"/>
        <dbReference type="ChEBI" id="CHEBI:30616"/>
        <dbReference type="ChEBI" id="CHEBI:43474"/>
        <dbReference type="ChEBI" id="CHEBI:57305"/>
        <dbReference type="ChEBI" id="CHEBI:167890"/>
        <dbReference type="ChEBI" id="CHEBI:456216"/>
    </reaction>
    <physiologicalReaction direction="left-to-right" evidence="8">
        <dbReference type="Rhea" id="RHEA:67181"/>
    </physiologicalReaction>
</comment>
<dbReference type="GO" id="GO:0003341">
    <property type="term" value="P:cilium movement"/>
    <property type="evidence" value="ECO:0007669"/>
    <property type="project" value="TreeGrafter"/>
</dbReference>
<dbReference type="GO" id="GO:0070736">
    <property type="term" value="F:protein-glycine ligase activity, initiating"/>
    <property type="evidence" value="ECO:0007669"/>
    <property type="project" value="TreeGrafter"/>
</dbReference>
<dbReference type="SUPFAM" id="SSF56059">
    <property type="entry name" value="Glutathione synthetase ATP-binding domain-like"/>
    <property type="match status" value="1"/>
</dbReference>
<evidence type="ECO:0000256" key="1">
    <source>
        <dbReference type="ARBA" id="ARBA00004611"/>
    </source>
</evidence>
<evidence type="ECO:0000256" key="6">
    <source>
        <dbReference type="ARBA" id="ARBA00022846"/>
    </source>
</evidence>
<keyword evidence="2" id="KW-0963">Cytoplasm</keyword>
<dbReference type="RefSeq" id="XP_054866831.1">
    <property type="nucleotide sequence ID" value="XM_055010856.1"/>
</dbReference>
<evidence type="ECO:0000256" key="3">
    <source>
        <dbReference type="ARBA" id="ARBA00022598"/>
    </source>
</evidence>
<proteinExistence type="predicted"/>
<dbReference type="AlphaFoldDB" id="A0A3Q1AMU3"/>
<dbReference type="GeneTree" id="ENSGT00940000154857"/>
<organism evidence="10 11">
    <name type="scientific">Amphiprion ocellaris</name>
    <name type="common">Clown anemonefish</name>
    <dbReference type="NCBI Taxonomy" id="80972"/>
    <lineage>
        <taxon>Eukaryota</taxon>
        <taxon>Metazoa</taxon>
        <taxon>Chordata</taxon>
        <taxon>Craniata</taxon>
        <taxon>Vertebrata</taxon>
        <taxon>Euteleostomi</taxon>
        <taxon>Actinopterygii</taxon>
        <taxon>Neopterygii</taxon>
        <taxon>Teleostei</taxon>
        <taxon>Neoteleostei</taxon>
        <taxon>Acanthomorphata</taxon>
        <taxon>Ovalentaria</taxon>
        <taxon>Pomacentridae</taxon>
        <taxon>Amphiprion</taxon>
    </lineage>
</organism>
<evidence type="ECO:0000256" key="5">
    <source>
        <dbReference type="ARBA" id="ARBA00022840"/>
    </source>
</evidence>
<accession>A0A3Q1AMU3</accession>
<sequence length="727" mass="83101">MKSFCRGLRADVSMEAAKCALCPDLKVLHSFVCTERLKAAKALVDEAVKMHKIFSVQGSYPVIRAALRARGWVEQCKNCSKKQNCQCCHKSRARLNDAGNSYDDGSEDGEKEQDLDRLHDIMSCLVKKEMVYFYWTNCRGAVNANSLHKEQMTNHFANTSSFTTKVGLCMSLRNLHWFDSTDPDSFFPRCYVLGAHEKQDFIDDFRRTACTSLLKYIVERHQGVWGERRSPDMKDVKGQRKPKKQQSRPLVLSQMIKNVLKVCQQFVDSLEHRDIDIDSETPLTQEEWTEFIDIYYLVVHDGAEIEISDDFVTCCKAMLHRLQEVSPQLDIDGIHNIWIVKPAAKSRGRDIKCSKRLDKILRLVDSRPAYFKSKWVVQKYLERPLLVHGTKFDVRQWFLVTDWNHLTVWFYKKCYLRFSTQPFSLDTLDSSVHLCNNSIQKHLRPSQQRHRDIPAYNMWSDKQFRTFLCSQSQEAQWETVAVQGMKRTVIQAAQTAQDKMDSRKNTFELYGADFMFGHDLHPWLLEINASPDMAPSTPVTAHLCAAVQEDTLKVVLDWRVDHTANTGDFELIYKQAAVKVPQYLGSNLLVKGCAIKSPCPLPALRSSNCSTPKHQNPIRKNPAAENVKHLPNVPLKSAETPLKNSSSEVLQLPPPPFHPGSLMPTEPLTDHQPLTVNKCVHLPLSHRSVVLYSKSAEDKQQDLSTPLEITAPEQSRQAATSPIKIFQ</sequence>
<reference evidence="10" key="2">
    <citation type="submission" date="2025-08" db="UniProtKB">
        <authorList>
            <consortium name="Ensembl"/>
        </authorList>
    </citation>
    <scope>IDENTIFICATION</scope>
</reference>
<evidence type="ECO:0000256" key="9">
    <source>
        <dbReference type="SAM" id="MobiDB-lite"/>
    </source>
</evidence>
<dbReference type="OMA" id="SHHMGRL"/>
<keyword evidence="4" id="KW-0547">Nucleotide-binding</keyword>
<dbReference type="Gene3D" id="3.30.470.20">
    <property type="entry name" value="ATP-grasp fold, B domain"/>
    <property type="match status" value="1"/>
</dbReference>
<dbReference type="Pfam" id="PF03133">
    <property type="entry name" value="TTL"/>
    <property type="match status" value="1"/>
</dbReference>
<dbReference type="GO" id="GO:0005524">
    <property type="term" value="F:ATP binding"/>
    <property type="evidence" value="ECO:0007669"/>
    <property type="project" value="UniProtKB-KW"/>
</dbReference>
<protein>
    <recommendedName>
        <fullName evidence="12">Tubulin tyrosine ligase-like family, member 3</fullName>
    </recommendedName>
</protein>
<reference evidence="10 11" key="1">
    <citation type="submission" date="2022-01" db="EMBL/GenBank/DDBJ databases">
        <title>A chromosome-scale genome assembly of the false clownfish, Amphiprion ocellaris.</title>
        <authorList>
            <person name="Ryu T."/>
        </authorList>
    </citation>
    <scope>NUCLEOTIDE SEQUENCE [LARGE SCALE GENOMIC DNA]</scope>
</reference>
<dbReference type="GO" id="GO:0005930">
    <property type="term" value="C:axoneme"/>
    <property type="evidence" value="ECO:0007669"/>
    <property type="project" value="TreeGrafter"/>
</dbReference>